<keyword evidence="2" id="KW-1185">Reference proteome</keyword>
<evidence type="ECO:0000313" key="1">
    <source>
        <dbReference type="EMBL" id="MET3657852.1"/>
    </source>
</evidence>
<protein>
    <submittedName>
        <fullName evidence="1">Transglutaminase-like cysteine proteinase</fullName>
    </submittedName>
</protein>
<dbReference type="EMBL" id="JBEPME010000004">
    <property type="protein sequence ID" value="MET3657852.1"/>
    <property type="molecule type" value="Genomic_DNA"/>
</dbReference>
<accession>A0ABV2K9U5</accession>
<evidence type="ECO:0000313" key="2">
    <source>
        <dbReference type="Proteomes" id="UP001549104"/>
    </source>
</evidence>
<gene>
    <name evidence="1" type="ORF">ABIC55_002949</name>
</gene>
<name>A0ABV2K9U5_SPOPS</name>
<proteinExistence type="predicted"/>
<dbReference type="Proteomes" id="UP001549104">
    <property type="component" value="Unassembled WGS sequence"/>
</dbReference>
<sequence length="62" mass="7240">MKSLQKELVEKGLSDACTGEVEQKNTRTRGKSSEQLSHREWAELMGVNRDTFIRYRGSVRRR</sequence>
<comment type="caution">
    <text evidence="1">The sequence shown here is derived from an EMBL/GenBank/DDBJ whole genome shotgun (WGS) entry which is preliminary data.</text>
</comment>
<organism evidence="1 2">
    <name type="scientific">Sporosarcina psychrophila</name>
    <name type="common">Bacillus psychrophilus</name>
    <dbReference type="NCBI Taxonomy" id="1476"/>
    <lineage>
        <taxon>Bacteria</taxon>
        <taxon>Bacillati</taxon>
        <taxon>Bacillota</taxon>
        <taxon>Bacilli</taxon>
        <taxon>Bacillales</taxon>
        <taxon>Caryophanaceae</taxon>
        <taxon>Sporosarcina</taxon>
    </lineage>
</organism>
<reference evidence="1 2" key="1">
    <citation type="submission" date="2024-06" db="EMBL/GenBank/DDBJ databases">
        <title>Sorghum-associated microbial communities from plants grown in Nebraska, USA.</title>
        <authorList>
            <person name="Schachtman D."/>
        </authorList>
    </citation>
    <scope>NUCLEOTIDE SEQUENCE [LARGE SCALE GENOMIC DNA]</scope>
    <source>
        <strain evidence="1 2">1288</strain>
    </source>
</reference>